<organism evidence="1 2">
    <name type="scientific">Acetobacter syzygii</name>
    <dbReference type="NCBI Taxonomy" id="146476"/>
    <lineage>
        <taxon>Bacteria</taxon>
        <taxon>Pseudomonadati</taxon>
        <taxon>Pseudomonadota</taxon>
        <taxon>Alphaproteobacteria</taxon>
        <taxon>Acetobacterales</taxon>
        <taxon>Acetobacteraceae</taxon>
        <taxon>Acetobacter</taxon>
    </lineage>
</organism>
<proteinExistence type="predicted"/>
<sequence>MLTLQMQKLVKIDSKTVEGETIQLPRTFQTELRSLIQPNGQEVLFLSEGENITYLEKTIHHLDGKTGRRTIDLVPSDLQTGLSGTYTASRLPNNDVKIDVSISDVKVDKIVNCMEIQCPVTVERHSGQSIILTPNQAISIDIAVADNKDEAVRLIFSRKEIPLRAEPKPHGISVHRT</sequence>
<keyword evidence="2" id="KW-1185">Reference proteome</keyword>
<comment type="caution">
    <text evidence="1">The sequence shown here is derived from an EMBL/GenBank/DDBJ whole genome shotgun (WGS) entry which is preliminary data.</text>
</comment>
<protein>
    <submittedName>
        <fullName evidence="1">Uncharacterized protein</fullName>
    </submittedName>
</protein>
<dbReference type="EMBL" id="NDFP01000033">
    <property type="protein sequence ID" value="PAL19956.1"/>
    <property type="molecule type" value="Genomic_DNA"/>
</dbReference>
<evidence type="ECO:0000313" key="1">
    <source>
        <dbReference type="EMBL" id="PAL19956.1"/>
    </source>
</evidence>
<gene>
    <name evidence="1" type="ORF">B9K05_13640</name>
</gene>
<evidence type="ECO:0000313" key="2">
    <source>
        <dbReference type="Proteomes" id="UP000216033"/>
    </source>
</evidence>
<name>A0A270B6X5_9PROT</name>
<reference evidence="1 2" key="1">
    <citation type="submission" date="2017-04" db="EMBL/GenBank/DDBJ databases">
        <title>Kefir bacterial isolates.</title>
        <authorList>
            <person name="Kim Y."/>
            <person name="Blasche S."/>
            <person name="Patil K.R."/>
        </authorList>
    </citation>
    <scope>NUCLEOTIDE SEQUENCE [LARGE SCALE GENOMIC DNA]</scope>
    <source>
        <strain evidence="1 2">KR-2</strain>
    </source>
</reference>
<dbReference type="Proteomes" id="UP000216033">
    <property type="component" value="Unassembled WGS sequence"/>
</dbReference>
<accession>A0A270B6X5</accession>
<dbReference type="AlphaFoldDB" id="A0A270B6X5"/>